<name>A0ABU6UGX6_9FABA</name>
<dbReference type="Proteomes" id="UP001341840">
    <property type="component" value="Unassembled WGS sequence"/>
</dbReference>
<protein>
    <submittedName>
        <fullName evidence="2">Uncharacterized protein</fullName>
    </submittedName>
</protein>
<reference evidence="2 3" key="1">
    <citation type="journal article" date="2023" name="Plants (Basel)">
        <title>Bridging the Gap: Combining Genomics and Transcriptomics Approaches to Understand Stylosanthes scabra, an Orphan Legume from the Brazilian Caatinga.</title>
        <authorList>
            <person name="Ferreira-Neto J.R.C."/>
            <person name="da Silva M.D."/>
            <person name="Binneck E."/>
            <person name="de Melo N.F."/>
            <person name="da Silva R.H."/>
            <person name="de Melo A.L.T.M."/>
            <person name="Pandolfi V."/>
            <person name="Bustamante F.O."/>
            <person name="Brasileiro-Vidal A.C."/>
            <person name="Benko-Iseppon A.M."/>
        </authorList>
    </citation>
    <scope>NUCLEOTIDE SEQUENCE [LARGE SCALE GENOMIC DNA]</scope>
    <source>
        <tissue evidence="2">Leaves</tissue>
    </source>
</reference>
<evidence type="ECO:0000313" key="2">
    <source>
        <dbReference type="EMBL" id="MED6159865.1"/>
    </source>
</evidence>
<keyword evidence="3" id="KW-1185">Reference proteome</keyword>
<feature type="region of interest" description="Disordered" evidence="1">
    <location>
        <begin position="63"/>
        <end position="83"/>
    </location>
</feature>
<organism evidence="2 3">
    <name type="scientific">Stylosanthes scabra</name>
    <dbReference type="NCBI Taxonomy" id="79078"/>
    <lineage>
        <taxon>Eukaryota</taxon>
        <taxon>Viridiplantae</taxon>
        <taxon>Streptophyta</taxon>
        <taxon>Embryophyta</taxon>
        <taxon>Tracheophyta</taxon>
        <taxon>Spermatophyta</taxon>
        <taxon>Magnoliopsida</taxon>
        <taxon>eudicotyledons</taxon>
        <taxon>Gunneridae</taxon>
        <taxon>Pentapetalae</taxon>
        <taxon>rosids</taxon>
        <taxon>fabids</taxon>
        <taxon>Fabales</taxon>
        <taxon>Fabaceae</taxon>
        <taxon>Papilionoideae</taxon>
        <taxon>50 kb inversion clade</taxon>
        <taxon>dalbergioids sensu lato</taxon>
        <taxon>Dalbergieae</taxon>
        <taxon>Pterocarpus clade</taxon>
        <taxon>Stylosanthes</taxon>
    </lineage>
</organism>
<accession>A0ABU6UGX6</accession>
<proteinExistence type="predicted"/>
<comment type="caution">
    <text evidence="2">The sequence shown here is derived from an EMBL/GenBank/DDBJ whole genome shotgun (WGS) entry which is preliminary data.</text>
</comment>
<evidence type="ECO:0000256" key="1">
    <source>
        <dbReference type="SAM" id="MobiDB-lite"/>
    </source>
</evidence>
<dbReference type="EMBL" id="JASCZI010121115">
    <property type="protein sequence ID" value="MED6159865.1"/>
    <property type="molecule type" value="Genomic_DNA"/>
</dbReference>
<evidence type="ECO:0000313" key="3">
    <source>
        <dbReference type="Proteomes" id="UP001341840"/>
    </source>
</evidence>
<gene>
    <name evidence="2" type="ORF">PIB30_046156</name>
</gene>
<sequence>MQKEHDASRRRNSGAPPEMLKQTQESQAGEAPSKGRSCECKDYIAADNHSRCRATLPPSPSFYGSVCPIAHSSQTHPSPSSPR</sequence>
<feature type="region of interest" description="Disordered" evidence="1">
    <location>
        <begin position="1"/>
        <end position="36"/>
    </location>
</feature>